<reference evidence="1 2" key="1">
    <citation type="journal article" date="2020" name="Cell">
        <title>Large-Scale Comparative Analyses of Tick Genomes Elucidate Their Genetic Diversity and Vector Capacities.</title>
        <authorList>
            <consortium name="Tick Genome and Microbiome Consortium (TIGMIC)"/>
            <person name="Jia N."/>
            <person name="Wang J."/>
            <person name="Shi W."/>
            <person name="Du L."/>
            <person name="Sun Y."/>
            <person name="Zhan W."/>
            <person name="Jiang J.F."/>
            <person name="Wang Q."/>
            <person name="Zhang B."/>
            <person name="Ji P."/>
            <person name="Bell-Sakyi L."/>
            <person name="Cui X.M."/>
            <person name="Yuan T.T."/>
            <person name="Jiang B.G."/>
            <person name="Yang W.F."/>
            <person name="Lam T.T."/>
            <person name="Chang Q.C."/>
            <person name="Ding S.J."/>
            <person name="Wang X.J."/>
            <person name="Zhu J.G."/>
            <person name="Ruan X.D."/>
            <person name="Zhao L."/>
            <person name="Wei J.T."/>
            <person name="Ye R.Z."/>
            <person name="Que T.C."/>
            <person name="Du C.H."/>
            <person name="Zhou Y.H."/>
            <person name="Cheng J.X."/>
            <person name="Dai P.F."/>
            <person name="Guo W.B."/>
            <person name="Han X.H."/>
            <person name="Huang E.J."/>
            <person name="Li L.F."/>
            <person name="Wei W."/>
            <person name="Gao Y.C."/>
            <person name="Liu J.Z."/>
            <person name="Shao H.Z."/>
            <person name="Wang X."/>
            <person name="Wang C.C."/>
            <person name="Yang T.C."/>
            <person name="Huo Q.B."/>
            <person name="Li W."/>
            <person name="Chen H.Y."/>
            <person name="Chen S.E."/>
            <person name="Zhou L.G."/>
            <person name="Ni X.B."/>
            <person name="Tian J.H."/>
            <person name="Sheng Y."/>
            <person name="Liu T."/>
            <person name="Pan Y.S."/>
            <person name="Xia L.Y."/>
            <person name="Li J."/>
            <person name="Zhao F."/>
            <person name="Cao W.C."/>
        </authorList>
    </citation>
    <scope>NUCLEOTIDE SEQUENCE [LARGE SCALE GENOMIC DNA]</scope>
    <source>
        <strain evidence="1">Iper-2018</strain>
    </source>
</reference>
<dbReference type="EMBL" id="JABSTQ010011340">
    <property type="protein sequence ID" value="KAG0412512.1"/>
    <property type="molecule type" value="Genomic_DNA"/>
</dbReference>
<gene>
    <name evidence="1" type="ORF">HPB47_010348</name>
</gene>
<organism evidence="1 2">
    <name type="scientific">Ixodes persulcatus</name>
    <name type="common">Taiga tick</name>
    <dbReference type="NCBI Taxonomy" id="34615"/>
    <lineage>
        <taxon>Eukaryota</taxon>
        <taxon>Metazoa</taxon>
        <taxon>Ecdysozoa</taxon>
        <taxon>Arthropoda</taxon>
        <taxon>Chelicerata</taxon>
        <taxon>Arachnida</taxon>
        <taxon>Acari</taxon>
        <taxon>Parasitiformes</taxon>
        <taxon>Ixodida</taxon>
        <taxon>Ixodoidea</taxon>
        <taxon>Ixodidae</taxon>
        <taxon>Ixodinae</taxon>
        <taxon>Ixodes</taxon>
    </lineage>
</organism>
<keyword evidence="2" id="KW-1185">Reference proteome</keyword>
<feature type="non-terminal residue" evidence="1">
    <location>
        <position position="208"/>
    </location>
</feature>
<dbReference type="Proteomes" id="UP000805193">
    <property type="component" value="Unassembled WGS sequence"/>
</dbReference>
<proteinExistence type="predicted"/>
<sequence>RSVPFNASTALFCEIQISVKYPFKYVLLETFKSHCLENRIGRYRQLCGAQYHISNRQTYENTCSQLYVAGYCVHAALKKLMCPFCKENLVVDNRSLEIGAEELIQGVTRGVLNSPQSVVVNDVLAMNIMLEKLSSERKALKLYSCENQNQKWLVLLTTPLVEYNEDLDVCENSHLPHVVTGYVLSAAANTLLNNFCKQENNILAEAKA</sequence>
<protein>
    <submittedName>
        <fullName evidence="1">Uncharacterized protein</fullName>
    </submittedName>
</protein>
<comment type="caution">
    <text evidence="1">The sequence shown here is derived from an EMBL/GenBank/DDBJ whole genome shotgun (WGS) entry which is preliminary data.</text>
</comment>
<accession>A0AC60NZK2</accession>
<feature type="non-terminal residue" evidence="1">
    <location>
        <position position="1"/>
    </location>
</feature>
<evidence type="ECO:0000313" key="1">
    <source>
        <dbReference type="EMBL" id="KAG0412512.1"/>
    </source>
</evidence>
<evidence type="ECO:0000313" key="2">
    <source>
        <dbReference type="Proteomes" id="UP000805193"/>
    </source>
</evidence>
<name>A0AC60NZK2_IXOPE</name>